<geneLocation type="plasmid" evidence="3">
    <name>pR1CP1</name>
</geneLocation>
<dbReference type="Pfam" id="PF12770">
    <property type="entry name" value="CHAT"/>
    <property type="match status" value="1"/>
</dbReference>
<name>A0A1B1KI97_RHOOP</name>
<keyword evidence="3" id="KW-0614">Plasmid</keyword>
<organism evidence="3 4">
    <name type="scientific">Rhodococcus opacus</name>
    <name type="common">Nocardia opaca</name>
    <dbReference type="NCBI Taxonomy" id="37919"/>
    <lineage>
        <taxon>Bacteria</taxon>
        <taxon>Bacillati</taxon>
        <taxon>Actinomycetota</taxon>
        <taxon>Actinomycetes</taxon>
        <taxon>Mycobacteriales</taxon>
        <taxon>Nocardiaceae</taxon>
        <taxon>Rhodococcus</taxon>
    </lineage>
</organism>
<sequence length="176" mass="19292">MDLVYLYCHGERYNPPGASVSDPLLVLGSGESFTPQDVSGWSQLYDWPDPHWRDRPPLVVLNACHSGASLATTLADFVGVFTQTAGAAGVIATEVALEQKVAGLAMETFLTELVIPRISVGEAMRRMRWTLLKRGNLMGLAYSPYCAADLLLWPATTLQHRADEALSLDPWSYARP</sequence>
<geneLocation type="plasmid" evidence="4">
    <name>pr1cp1</name>
</geneLocation>
<evidence type="ECO:0000259" key="1">
    <source>
        <dbReference type="Pfam" id="PF12770"/>
    </source>
</evidence>
<protein>
    <recommendedName>
        <fullName evidence="1">CHAT domain-containing protein</fullName>
    </recommendedName>
</protein>
<accession>A0A1B1KI97</accession>
<evidence type="ECO:0000313" key="3">
    <source>
        <dbReference type="EMBL" id="ANS32336.1"/>
    </source>
</evidence>
<gene>
    <name evidence="2" type="ORF">R1CP_38210</name>
    <name evidence="3" type="ORF">R1CP_38715</name>
</gene>
<proteinExistence type="predicted"/>
<reference evidence="3 4" key="1">
    <citation type="submission" date="2014-07" db="EMBL/GenBank/DDBJ databases">
        <authorList>
            <person name="Zhang J.E."/>
            <person name="Yang H."/>
            <person name="Guo J."/>
            <person name="Deng Z."/>
            <person name="Luo H."/>
            <person name="Luo M."/>
            <person name="Zhao B."/>
        </authorList>
    </citation>
    <scope>NUCLEOTIDE SEQUENCE [LARGE SCALE GENOMIC DNA]</scope>
    <source>
        <strain evidence="3 4">1CP</strain>
        <plasmid evidence="4">Plasmid pr1cp1</plasmid>
        <plasmid evidence="3">pR1CP1</plasmid>
    </source>
</reference>
<feature type="domain" description="CHAT" evidence="1">
    <location>
        <begin position="2"/>
        <end position="135"/>
    </location>
</feature>
<dbReference type="Proteomes" id="UP000186108">
    <property type="component" value="Plasmid pR1CP1"/>
</dbReference>
<dbReference type="EMBL" id="CP009112">
    <property type="protein sequence ID" value="ANS32336.1"/>
    <property type="molecule type" value="Genomic_DNA"/>
</dbReference>
<evidence type="ECO:0000313" key="2">
    <source>
        <dbReference type="EMBL" id="ANS32241.1"/>
    </source>
</evidence>
<dbReference type="EMBL" id="CP009112">
    <property type="protein sequence ID" value="ANS32241.1"/>
    <property type="molecule type" value="Genomic_DNA"/>
</dbReference>
<dbReference type="AlphaFoldDB" id="A0A1B1KI97"/>
<evidence type="ECO:0000313" key="4">
    <source>
        <dbReference type="Proteomes" id="UP000186108"/>
    </source>
</evidence>
<dbReference type="InterPro" id="IPR024983">
    <property type="entry name" value="CHAT_dom"/>
</dbReference>